<evidence type="ECO:0000256" key="1">
    <source>
        <dbReference type="SAM" id="Phobius"/>
    </source>
</evidence>
<gene>
    <name evidence="3" type="ORF">HMPREF9446_00795</name>
</gene>
<keyword evidence="1" id="KW-0472">Membrane</keyword>
<dbReference type="InterPro" id="IPR006683">
    <property type="entry name" value="Thioestr_dom"/>
</dbReference>
<protein>
    <submittedName>
        <fullName evidence="3">Thioesterase family protein</fullName>
    </submittedName>
</protein>
<dbReference type="PANTHER" id="PTHR47260">
    <property type="entry name" value="UPF0644 PROTEIN PB2B4.06"/>
    <property type="match status" value="1"/>
</dbReference>
<sequence length="204" mass="23722">MNEDKENAVKRKDNGVFFLFRLIMLLILCYLCLIEESIETVMKKIINPWKSMEGYNCFGCSPDNEAGVRMEFYEDGDEIVSIWKPRPEYQGWLNTLHGGIQSVLLDEICGWVVFRKLQTGGVTSKMETRFRRSISTEDTHVVLRASLREQKRNIAIIEARLYDSAGELCTEATCTYFTFPKEKAEKEMYFHHCDVEPEEILPLI</sequence>
<dbReference type="InterPro" id="IPR029069">
    <property type="entry name" value="HotDog_dom_sf"/>
</dbReference>
<dbReference type="GO" id="GO:0016790">
    <property type="term" value="F:thiolester hydrolase activity"/>
    <property type="evidence" value="ECO:0007669"/>
    <property type="project" value="UniProtKB-ARBA"/>
</dbReference>
<proteinExistence type="predicted"/>
<dbReference type="InterPro" id="IPR052061">
    <property type="entry name" value="PTE-AB_protein"/>
</dbReference>
<dbReference type="SUPFAM" id="SSF54637">
    <property type="entry name" value="Thioesterase/thiol ester dehydrase-isomerase"/>
    <property type="match status" value="1"/>
</dbReference>
<dbReference type="Gene3D" id="3.10.129.10">
    <property type="entry name" value="Hotdog Thioesterase"/>
    <property type="match status" value="1"/>
</dbReference>
<evidence type="ECO:0000313" key="3">
    <source>
        <dbReference type="EMBL" id="EGF59045.1"/>
    </source>
</evidence>
<keyword evidence="1" id="KW-1133">Transmembrane helix</keyword>
<keyword evidence="1" id="KW-0812">Transmembrane</keyword>
<dbReference type="AlphaFoldDB" id="F3PQ03"/>
<dbReference type="PANTHER" id="PTHR47260:SF1">
    <property type="entry name" value="UPF0644 PROTEIN PB2B4.06"/>
    <property type="match status" value="1"/>
</dbReference>
<dbReference type="STRING" id="763034.HMPREF9446_00795"/>
<feature type="domain" description="Thioesterase" evidence="2">
    <location>
        <begin position="94"/>
        <end position="169"/>
    </location>
</feature>
<name>F3PQ03_9BACE</name>
<keyword evidence="4" id="KW-1185">Reference proteome</keyword>
<dbReference type="Pfam" id="PF03061">
    <property type="entry name" value="4HBT"/>
    <property type="match status" value="1"/>
</dbReference>
<comment type="caution">
    <text evidence="3">The sequence shown here is derived from an EMBL/GenBank/DDBJ whole genome shotgun (WGS) entry which is preliminary data.</text>
</comment>
<evidence type="ECO:0000313" key="4">
    <source>
        <dbReference type="Proteomes" id="UP000003416"/>
    </source>
</evidence>
<dbReference type="eggNOG" id="COG2050">
    <property type="taxonomic scope" value="Bacteria"/>
</dbReference>
<evidence type="ECO:0000259" key="2">
    <source>
        <dbReference type="Pfam" id="PF03061"/>
    </source>
</evidence>
<reference evidence="3 4" key="1">
    <citation type="submission" date="2011-02" db="EMBL/GenBank/DDBJ databases">
        <authorList>
            <person name="Weinstock G."/>
            <person name="Sodergren E."/>
            <person name="Clifton S."/>
            <person name="Fulton L."/>
            <person name="Fulton B."/>
            <person name="Courtney L."/>
            <person name="Fronick C."/>
            <person name="Harrison M."/>
            <person name="Strong C."/>
            <person name="Farmer C."/>
            <person name="Delahaunty K."/>
            <person name="Markovic C."/>
            <person name="Hall O."/>
            <person name="Minx P."/>
            <person name="Tomlinson C."/>
            <person name="Mitreva M."/>
            <person name="Hou S."/>
            <person name="Chen J."/>
            <person name="Wollam A."/>
            <person name="Pepin K.H."/>
            <person name="Johnson M."/>
            <person name="Bhonagiri V."/>
            <person name="Zhang X."/>
            <person name="Suruliraj S."/>
            <person name="Warren W."/>
            <person name="Chinwalla A."/>
            <person name="Mardis E.R."/>
            <person name="Wilson R.K."/>
        </authorList>
    </citation>
    <scope>NUCLEOTIDE SEQUENCE [LARGE SCALE GENOMIC DNA]</scope>
    <source>
        <strain evidence="3 4">YIT 12057</strain>
    </source>
</reference>
<dbReference type="CDD" id="cd03443">
    <property type="entry name" value="PaaI_thioesterase"/>
    <property type="match status" value="1"/>
</dbReference>
<dbReference type="EMBL" id="AFBN01000013">
    <property type="protein sequence ID" value="EGF59045.1"/>
    <property type="molecule type" value="Genomic_DNA"/>
</dbReference>
<accession>F3PQ03</accession>
<organism evidence="3 4">
    <name type="scientific">Bacteroides fluxus YIT 12057</name>
    <dbReference type="NCBI Taxonomy" id="763034"/>
    <lineage>
        <taxon>Bacteria</taxon>
        <taxon>Pseudomonadati</taxon>
        <taxon>Bacteroidota</taxon>
        <taxon>Bacteroidia</taxon>
        <taxon>Bacteroidales</taxon>
        <taxon>Bacteroidaceae</taxon>
        <taxon>Bacteroides</taxon>
    </lineage>
</organism>
<dbReference type="Proteomes" id="UP000003416">
    <property type="component" value="Unassembled WGS sequence"/>
</dbReference>
<feature type="transmembrane region" description="Helical" evidence="1">
    <location>
        <begin position="15"/>
        <end position="34"/>
    </location>
</feature>
<dbReference type="HOGENOM" id="CLU_089876_6_2_10"/>